<evidence type="ECO:0000256" key="5">
    <source>
        <dbReference type="ARBA" id="ARBA00005169"/>
    </source>
</evidence>
<organism evidence="21 22">
    <name type="scientific">Lojkania enalia</name>
    <dbReference type="NCBI Taxonomy" id="147567"/>
    <lineage>
        <taxon>Eukaryota</taxon>
        <taxon>Fungi</taxon>
        <taxon>Dikarya</taxon>
        <taxon>Ascomycota</taxon>
        <taxon>Pezizomycotina</taxon>
        <taxon>Dothideomycetes</taxon>
        <taxon>Pleosporomycetidae</taxon>
        <taxon>Pleosporales</taxon>
        <taxon>Pleosporales incertae sedis</taxon>
        <taxon>Lojkania</taxon>
    </lineage>
</organism>
<dbReference type="InterPro" id="IPR038019">
    <property type="entry name" value="PRib_AMP_CycHydrolase_sf"/>
</dbReference>
<dbReference type="GO" id="GO:0004635">
    <property type="term" value="F:phosphoribosyl-AMP cyclohydrolase activity"/>
    <property type="evidence" value="ECO:0007669"/>
    <property type="project" value="UniProtKB-UniRule"/>
</dbReference>
<accession>A0A9P4N5J7</accession>
<comment type="pathway">
    <text evidence="4">Amino-acid biosynthesis; L-histidine biosynthesis; L-histidine from 5-phospho-alpha-D-ribose 1-diphosphate: step 9/9.</text>
</comment>
<dbReference type="GO" id="GO:0005829">
    <property type="term" value="C:cytosol"/>
    <property type="evidence" value="ECO:0007669"/>
    <property type="project" value="TreeGrafter"/>
</dbReference>
<dbReference type="Gene3D" id="1.20.5.1300">
    <property type="match status" value="1"/>
</dbReference>
<dbReference type="PANTHER" id="PTHR21256">
    <property type="entry name" value="HISTIDINOL DEHYDROGENASE HDH"/>
    <property type="match status" value="1"/>
</dbReference>
<evidence type="ECO:0000313" key="22">
    <source>
        <dbReference type="Proteomes" id="UP000800093"/>
    </source>
</evidence>
<protein>
    <recommendedName>
        <fullName evidence="19">Histidine biosynthesis trifunctional protein</fullName>
    </recommendedName>
    <domain>
        <recommendedName>
            <fullName evidence="19">Phosphoribosyl-AMP cyclohydrolase</fullName>
            <ecNumber evidence="19">3.5.4.19</ecNumber>
        </recommendedName>
    </domain>
    <domain>
        <recommendedName>
            <fullName evidence="19">Phosphoribosyl-ATP pyrophosphohydrolase</fullName>
            <ecNumber evidence="19">3.6.1.31</ecNumber>
        </recommendedName>
    </domain>
    <domain>
        <recommendedName>
            <fullName evidence="19">Histidinol dehydrogenase</fullName>
            <shortName evidence="19">HDH</shortName>
            <ecNumber evidence="19">1.1.1.23</ecNumber>
        </recommendedName>
    </domain>
</protein>
<dbReference type="InterPro" id="IPR002496">
    <property type="entry name" value="PRib_AMP_CycHydrolase_dom"/>
</dbReference>
<keyword evidence="16 19" id="KW-0368">Histidine biosynthesis</keyword>
<dbReference type="FunFam" id="3.10.20.810:FF:000002">
    <property type="entry name" value="Histidine biosynthesis trifunctional protein"/>
    <property type="match status" value="1"/>
</dbReference>
<dbReference type="FunFam" id="1.20.5.1300:FF:000001">
    <property type="entry name" value="Histidine biosynthesis trifunctional protein"/>
    <property type="match status" value="1"/>
</dbReference>
<evidence type="ECO:0000256" key="6">
    <source>
        <dbReference type="ARBA" id="ARBA00005204"/>
    </source>
</evidence>
<dbReference type="InterPro" id="IPR016161">
    <property type="entry name" value="Ald_DH/histidinol_DH"/>
</dbReference>
<dbReference type="Pfam" id="PF00815">
    <property type="entry name" value="Histidinol_dh"/>
    <property type="match status" value="1"/>
</dbReference>
<proteinExistence type="inferred from homology"/>
<dbReference type="GO" id="GO:0004636">
    <property type="term" value="F:phosphoribosyl-ATP diphosphatase activity"/>
    <property type="evidence" value="ECO:0007669"/>
    <property type="project" value="UniProtKB-UniRule"/>
</dbReference>
<dbReference type="CDD" id="cd11546">
    <property type="entry name" value="NTP-PPase_His4"/>
    <property type="match status" value="1"/>
</dbReference>
<keyword evidence="10 19" id="KW-0547">Nucleotide-binding</keyword>
<evidence type="ECO:0000256" key="9">
    <source>
        <dbReference type="ARBA" id="ARBA00022723"/>
    </source>
</evidence>
<keyword evidence="14 19" id="KW-0560">Oxidoreductase</keyword>
<keyword evidence="15 19" id="KW-0520">NAD</keyword>
<evidence type="ECO:0000256" key="15">
    <source>
        <dbReference type="ARBA" id="ARBA00023027"/>
    </source>
</evidence>
<dbReference type="EC" id="3.5.4.19" evidence="19"/>
<evidence type="ECO:0000256" key="1">
    <source>
        <dbReference type="ARBA" id="ARBA00000024"/>
    </source>
</evidence>
<dbReference type="FunFam" id="3.40.50.1980:FF:000050">
    <property type="entry name" value="Histidine biosynthesis trifunctional protein"/>
    <property type="match status" value="1"/>
</dbReference>
<evidence type="ECO:0000256" key="18">
    <source>
        <dbReference type="ARBA" id="ARBA00049489"/>
    </source>
</evidence>
<gene>
    <name evidence="21" type="ORF">CC78DRAFT_620913</name>
</gene>
<dbReference type="PIRSF" id="PIRSF001257">
    <property type="entry name" value="His_trifunctional"/>
    <property type="match status" value="1"/>
</dbReference>
<comment type="catalytic activity">
    <reaction evidence="1 19">
        <text>1-(5-phospho-beta-D-ribosyl)-5'-AMP + H2O = 1-(5-phospho-beta-D-ribosyl)-5-[(5-phospho-beta-D-ribosylamino)methylideneamino]imidazole-4-carboxamide</text>
        <dbReference type="Rhea" id="RHEA:20049"/>
        <dbReference type="ChEBI" id="CHEBI:15377"/>
        <dbReference type="ChEBI" id="CHEBI:58435"/>
        <dbReference type="ChEBI" id="CHEBI:59457"/>
        <dbReference type="EC" id="3.5.4.19"/>
    </reaction>
</comment>
<dbReference type="AlphaFoldDB" id="A0A9P4N5J7"/>
<dbReference type="Gene3D" id="1.10.287.1080">
    <property type="entry name" value="MazG-like"/>
    <property type="match status" value="1"/>
</dbReference>
<keyword evidence="12" id="KW-0862">Zinc</keyword>
<dbReference type="NCBIfam" id="TIGR00069">
    <property type="entry name" value="hisD"/>
    <property type="match status" value="1"/>
</dbReference>
<dbReference type="Pfam" id="PF01502">
    <property type="entry name" value="PRA-CH"/>
    <property type="match status" value="1"/>
</dbReference>
<comment type="catalytic activity">
    <reaction evidence="18 19">
        <text>L-histidinol + 2 NAD(+) + H2O = L-histidine + 2 NADH + 3 H(+)</text>
        <dbReference type="Rhea" id="RHEA:20641"/>
        <dbReference type="ChEBI" id="CHEBI:15377"/>
        <dbReference type="ChEBI" id="CHEBI:15378"/>
        <dbReference type="ChEBI" id="CHEBI:57540"/>
        <dbReference type="ChEBI" id="CHEBI:57595"/>
        <dbReference type="ChEBI" id="CHEBI:57699"/>
        <dbReference type="ChEBI" id="CHEBI:57945"/>
        <dbReference type="EC" id="1.1.1.23"/>
    </reaction>
</comment>
<comment type="pathway">
    <text evidence="5">Amino-acid biosynthesis; L-histidine biosynthesis; L-histidine from 5-phospho-alpha-D-ribose 1-diphosphate: step 3/9.</text>
</comment>
<dbReference type="NCBIfam" id="TIGR03188">
    <property type="entry name" value="histidine_hisI"/>
    <property type="match status" value="1"/>
</dbReference>
<comment type="similarity">
    <text evidence="7 19">In the C-terminal section; belongs to the histidinol dehydrogenase family.</text>
</comment>
<dbReference type="EC" id="1.1.1.23" evidence="19"/>
<evidence type="ECO:0000256" key="13">
    <source>
        <dbReference type="ARBA" id="ARBA00022840"/>
    </source>
</evidence>
<dbReference type="Pfam" id="PF01503">
    <property type="entry name" value="PRA-PH"/>
    <property type="match status" value="1"/>
</dbReference>
<reference evidence="22" key="1">
    <citation type="journal article" date="2020" name="Stud. Mycol.">
        <title>101 Dothideomycetes genomes: A test case for predicting lifestyles and emergence of pathogens.</title>
        <authorList>
            <person name="Haridas S."/>
            <person name="Albert R."/>
            <person name="Binder M."/>
            <person name="Bloem J."/>
            <person name="LaButti K."/>
            <person name="Salamov A."/>
            <person name="Andreopoulos B."/>
            <person name="Baker S."/>
            <person name="Barry K."/>
            <person name="Bills G."/>
            <person name="Bluhm B."/>
            <person name="Cannon C."/>
            <person name="Castanera R."/>
            <person name="Culley D."/>
            <person name="Daum C."/>
            <person name="Ezra D."/>
            <person name="Gonzalez J."/>
            <person name="Henrissat B."/>
            <person name="Kuo A."/>
            <person name="Liang C."/>
            <person name="Lipzen A."/>
            <person name="Lutzoni F."/>
            <person name="Magnuson J."/>
            <person name="Mondo S."/>
            <person name="Nolan M."/>
            <person name="Ohm R."/>
            <person name="Pangilinan J."/>
            <person name="Park H.-J."/>
            <person name="Ramirez L."/>
            <person name="Alfaro M."/>
            <person name="Sun H."/>
            <person name="Tritt A."/>
            <person name="Yoshinaga Y."/>
            <person name="Zwiers L.-H."/>
            <person name="Turgeon B."/>
            <person name="Goodwin S."/>
            <person name="Spatafora J."/>
            <person name="Crous P."/>
            <person name="Grigoriev I."/>
        </authorList>
    </citation>
    <scope>NUCLEOTIDE SEQUENCE [LARGE SCALE GENOMIC DNA]</scope>
    <source>
        <strain evidence="22">CBS 304.66</strain>
    </source>
</reference>
<keyword evidence="13 19" id="KW-0067">ATP-binding</keyword>
<keyword evidence="9" id="KW-0479">Metal-binding</keyword>
<evidence type="ECO:0000256" key="2">
    <source>
        <dbReference type="ARBA" id="ARBA00001460"/>
    </source>
</evidence>
<dbReference type="GO" id="GO:0005524">
    <property type="term" value="F:ATP binding"/>
    <property type="evidence" value="ECO:0007669"/>
    <property type="project" value="UniProtKB-UniRule"/>
</dbReference>
<dbReference type="InterPro" id="IPR008179">
    <property type="entry name" value="HisE"/>
</dbReference>
<evidence type="ECO:0000256" key="19">
    <source>
        <dbReference type="PIRNR" id="PIRNR001257"/>
    </source>
</evidence>
<dbReference type="InterPro" id="IPR021130">
    <property type="entry name" value="PRib-ATP_PPHydrolase-like"/>
</dbReference>
<dbReference type="HAMAP" id="MF_01024">
    <property type="entry name" value="HisD"/>
    <property type="match status" value="1"/>
</dbReference>
<dbReference type="PRINTS" id="PR00083">
    <property type="entry name" value="HOLDHDRGNASE"/>
</dbReference>
<comment type="pathway">
    <text evidence="6">Amino-acid biosynthesis; L-histidine biosynthesis; L-histidine from 5-phospho-alpha-D-ribose 1-diphosphate: step 2/9.</text>
</comment>
<dbReference type="GO" id="GO:0004399">
    <property type="term" value="F:histidinol dehydrogenase activity"/>
    <property type="evidence" value="ECO:0007669"/>
    <property type="project" value="UniProtKB-UniRule"/>
</dbReference>
<dbReference type="SUPFAM" id="SSF53720">
    <property type="entry name" value="ALDH-like"/>
    <property type="match status" value="1"/>
</dbReference>
<dbReference type="Proteomes" id="UP000800093">
    <property type="component" value="Unassembled WGS sequence"/>
</dbReference>
<keyword evidence="17" id="KW-0511">Multifunctional enzyme</keyword>
<evidence type="ECO:0000256" key="16">
    <source>
        <dbReference type="ARBA" id="ARBA00023102"/>
    </source>
</evidence>
<keyword evidence="8 19" id="KW-0028">Amino-acid biosynthesis</keyword>
<comment type="caution">
    <text evidence="21">The sequence shown here is derived from an EMBL/GenBank/DDBJ whole genome shotgun (WGS) entry which is preliminary data.</text>
</comment>
<evidence type="ECO:0000256" key="3">
    <source>
        <dbReference type="ARBA" id="ARBA00001947"/>
    </source>
</evidence>
<dbReference type="InterPro" id="IPR016298">
    <property type="entry name" value="Histidine_synth_trifunct"/>
</dbReference>
<dbReference type="InterPro" id="IPR012131">
    <property type="entry name" value="Hstdl_DH"/>
</dbReference>
<keyword evidence="11 19" id="KW-0378">Hydrolase</keyword>
<dbReference type="OrthoDB" id="1703565at2759"/>
<evidence type="ECO:0000256" key="14">
    <source>
        <dbReference type="ARBA" id="ARBA00023002"/>
    </source>
</evidence>
<evidence type="ECO:0000256" key="4">
    <source>
        <dbReference type="ARBA" id="ARBA00004940"/>
    </source>
</evidence>
<dbReference type="EMBL" id="ML986706">
    <property type="protein sequence ID" value="KAF2259526.1"/>
    <property type="molecule type" value="Genomic_DNA"/>
</dbReference>
<evidence type="ECO:0000256" key="8">
    <source>
        <dbReference type="ARBA" id="ARBA00022605"/>
    </source>
</evidence>
<sequence>MAPALLAAIDLATYTKSSRGLSPQALTFVGNVFARVTPDAIDQALAHLQQSVGLYANYLGVATLTSIDDILSLLDAGAAKVFVTRQQLDKLKTLDIDQDRLALVLPGNSRQEIIDAIAGTQVDVYSHQVKDVELVEAWLKEYGTDRPDVFVSFASPDMDSVMRISRLSAIPVIPAEALTIDSKQEPGLLSVAKLVVANATSDRPDGLFTTLVTDERGTALGLVYSSEESIAESLRTGRGVYQSRKRGLWYKGESSGDVQELVSISLDCDNDCLRFVVRQKGRGFCHLATATCFGDYNGLSKLQQTLQSRKASAPTGSYTARLFSDPQLLRAKILEEATELCDANTKQEIAFEAADLLYFAMTKCVSAGVSLEDVERNLDAKSIKVKRRKGDAKPAFVASATSSNGATNSAKEVVKEAAEIPKSQDDPASLRKGRIAMQRYYTTKEAPETILSALQRPSQRSSDQIISICRPIIDAVKSRGDTALLGYTHKFEKATSLTSPVLKAPFDPSLMQLAPETIKAIDVSFENIHKFHAAQKEDKPLIVETMPGVVCSRFSRPIERVGLYVPGGTAVLPSTALMLGVPAMVAGCKKIVLASPPRRDGSVTPEIVYVAHKVGAEAIVLAGGAQAVAALAYGTESVSKVDKILGPGNQFVTAAKMIVSNDTNAGVSIDMPAGPSEVLVVADASANPVFVASDLLSQAEHGVDSQVILIAVGLNEAQLAAIEDELHKQANALPRVDIVRGAIAHSFTLAVDSIEEAMRLSNLYAPEHLILQVQDAESVVALVENAGSVFVGPWTPESVGDYSAGVNHSLPTFGYAKQYSGVNLGSYVKHITSSNLTKEGLRNVGGAVMELARVEELEAHRRAVSLRLGVA</sequence>
<dbReference type="PANTHER" id="PTHR21256:SF2">
    <property type="entry name" value="HISTIDINE BIOSYNTHESIS TRIFUNCTIONAL PROTEIN"/>
    <property type="match status" value="1"/>
</dbReference>
<dbReference type="SUPFAM" id="SSF101386">
    <property type="entry name" value="all-alpha NTP pyrophosphatases"/>
    <property type="match status" value="1"/>
</dbReference>
<dbReference type="FunFam" id="1.10.287.1080:FF:000002">
    <property type="entry name" value="Histidine biosynthesis bifunctional protein HisIE"/>
    <property type="match status" value="1"/>
</dbReference>
<dbReference type="FunFam" id="3.40.50.1980:FF:000001">
    <property type="entry name" value="Histidinol dehydrogenase"/>
    <property type="match status" value="1"/>
</dbReference>
<comment type="catalytic activity">
    <reaction evidence="2 19">
        <text>1-(5-phospho-beta-D-ribosyl)-ATP + H2O = 1-(5-phospho-beta-D-ribosyl)-5'-AMP + diphosphate + H(+)</text>
        <dbReference type="Rhea" id="RHEA:22828"/>
        <dbReference type="ChEBI" id="CHEBI:15377"/>
        <dbReference type="ChEBI" id="CHEBI:15378"/>
        <dbReference type="ChEBI" id="CHEBI:33019"/>
        <dbReference type="ChEBI" id="CHEBI:59457"/>
        <dbReference type="ChEBI" id="CHEBI:73183"/>
        <dbReference type="EC" id="3.6.1.31"/>
    </reaction>
</comment>
<dbReference type="SUPFAM" id="SSF141734">
    <property type="entry name" value="HisI-like"/>
    <property type="match status" value="1"/>
</dbReference>
<name>A0A9P4N5J7_9PLEO</name>
<dbReference type="PROSITE" id="PS00611">
    <property type="entry name" value="HISOL_DEHYDROGENASE"/>
    <property type="match status" value="1"/>
</dbReference>
<evidence type="ECO:0000256" key="17">
    <source>
        <dbReference type="ARBA" id="ARBA00023268"/>
    </source>
</evidence>
<evidence type="ECO:0000256" key="11">
    <source>
        <dbReference type="ARBA" id="ARBA00022801"/>
    </source>
</evidence>
<evidence type="ECO:0000256" key="7">
    <source>
        <dbReference type="ARBA" id="ARBA00008260"/>
    </source>
</evidence>
<evidence type="ECO:0000256" key="12">
    <source>
        <dbReference type="ARBA" id="ARBA00022833"/>
    </source>
</evidence>
<evidence type="ECO:0000313" key="21">
    <source>
        <dbReference type="EMBL" id="KAF2259526.1"/>
    </source>
</evidence>
<dbReference type="Gene3D" id="3.40.50.1980">
    <property type="entry name" value="Nitrogenase molybdenum iron protein domain"/>
    <property type="match status" value="2"/>
</dbReference>
<dbReference type="Gene3D" id="3.10.20.810">
    <property type="entry name" value="Phosphoribosyl-AMP cyclohydrolase"/>
    <property type="match status" value="1"/>
</dbReference>
<dbReference type="InterPro" id="IPR001692">
    <property type="entry name" value="Histidinol_DH_CS"/>
</dbReference>
<dbReference type="GO" id="GO:0000105">
    <property type="term" value="P:L-histidine biosynthetic process"/>
    <property type="evidence" value="ECO:0007669"/>
    <property type="project" value="UniProtKB-UniRule"/>
</dbReference>
<dbReference type="GO" id="GO:0046872">
    <property type="term" value="F:metal ion binding"/>
    <property type="evidence" value="ECO:0007669"/>
    <property type="project" value="UniProtKB-KW"/>
</dbReference>
<comment type="cofactor">
    <cofactor evidence="3">
        <name>Zn(2+)</name>
        <dbReference type="ChEBI" id="CHEBI:29105"/>
    </cofactor>
</comment>
<dbReference type="CDD" id="cd06572">
    <property type="entry name" value="Histidinol_dh"/>
    <property type="match status" value="1"/>
</dbReference>
<dbReference type="EC" id="3.6.1.31" evidence="19"/>
<dbReference type="GO" id="GO:0051287">
    <property type="term" value="F:NAD binding"/>
    <property type="evidence" value="ECO:0007669"/>
    <property type="project" value="UniProtKB-UniRule"/>
</dbReference>
<keyword evidence="22" id="KW-1185">Reference proteome</keyword>
<feature type="domain" description="Phosphoribosyl-AMP cyclohydrolase" evidence="20">
    <location>
        <begin position="222"/>
        <end position="293"/>
    </location>
</feature>
<evidence type="ECO:0000259" key="20">
    <source>
        <dbReference type="Pfam" id="PF01502"/>
    </source>
</evidence>
<evidence type="ECO:0000256" key="10">
    <source>
        <dbReference type="ARBA" id="ARBA00022741"/>
    </source>
</evidence>